<feature type="transmembrane region" description="Helical" evidence="2">
    <location>
        <begin position="77"/>
        <end position="96"/>
    </location>
</feature>
<evidence type="ECO:0008006" key="5">
    <source>
        <dbReference type="Google" id="ProtNLM"/>
    </source>
</evidence>
<reference evidence="3 4" key="1">
    <citation type="submission" date="2024-06" db="EMBL/GenBank/DDBJ databases">
        <title>The Natural Products Discovery Center: Release of the First 8490 Sequenced Strains for Exploring Actinobacteria Biosynthetic Diversity.</title>
        <authorList>
            <person name="Kalkreuter E."/>
            <person name="Kautsar S.A."/>
            <person name="Yang D."/>
            <person name="Bader C.D."/>
            <person name="Teijaro C.N."/>
            <person name="Fluegel L."/>
            <person name="Davis C.M."/>
            <person name="Simpson J.R."/>
            <person name="Lauterbach L."/>
            <person name="Steele A.D."/>
            <person name="Gui C."/>
            <person name="Meng S."/>
            <person name="Li G."/>
            <person name="Viehrig K."/>
            <person name="Ye F."/>
            <person name="Su P."/>
            <person name="Kiefer A.F."/>
            <person name="Nichols A."/>
            <person name="Cepeda A.J."/>
            <person name="Yan W."/>
            <person name="Fan B."/>
            <person name="Jiang Y."/>
            <person name="Adhikari A."/>
            <person name="Zheng C.-J."/>
            <person name="Schuster L."/>
            <person name="Cowan T.M."/>
            <person name="Smanski M.J."/>
            <person name="Chevrette M.G."/>
            <person name="De Carvalho L.P.S."/>
            <person name="Shen B."/>
        </authorList>
    </citation>
    <scope>NUCLEOTIDE SEQUENCE [LARGE SCALE GENOMIC DNA]</scope>
    <source>
        <strain evidence="3 4">NPDC000837</strain>
    </source>
</reference>
<organism evidence="3 4">
    <name type="scientific">Streptomyces xantholiticus</name>
    <dbReference type="NCBI Taxonomy" id="68285"/>
    <lineage>
        <taxon>Bacteria</taxon>
        <taxon>Bacillati</taxon>
        <taxon>Actinomycetota</taxon>
        <taxon>Actinomycetes</taxon>
        <taxon>Kitasatosporales</taxon>
        <taxon>Streptomycetaceae</taxon>
        <taxon>Streptomyces</taxon>
    </lineage>
</organism>
<keyword evidence="2" id="KW-0812">Transmembrane</keyword>
<keyword evidence="2" id="KW-1133">Transmembrane helix</keyword>
<protein>
    <recommendedName>
        <fullName evidence="5">Integral membrane protein</fullName>
    </recommendedName>
</protein>
<evidence type="ECO:0000313" key="4">
    <source>
        <dbReference type="Proteomes" id="UP001445472"/>
    </source>
</evidence>
<keyword evidence="4" id="KW-1185">Reference proteome</keyword>
<evidence type="ECO:0000256" key="1">
    <source>
        <dbReference type="SAM" id="MobiDB-lite"/>
    </source>
</evidence>
<feature type="region of interest" description="Disordered" evidence="1">
    <location>
        <begin position="124"/>
        <end position="146"/>
    </location>
</feature>
<proteinExistence type="predicted"/>
<sequence length="146" mass="14793">MAALVLLVEAVGIVVLNGIMATFVDAQQMSLDGLDPDVMVTATWGLGIGTGLLLALAAVLLLVVAIRDRAPGRLTRILLIGLAVVHGVLGALTVGLVGWNAFAFMMVVLGLLVAALIVYGEERAADEPAEPTEPTEPAAGGAASPA</sequence>
<keyword evidence="2" id="KW-0472">Membrane</keyword>
<accession>A0ABV1V6D1</accession>
<feature type="transmembrane region" description="Helical" evidence="2">
    <location>
        <begin position="42"/>
        <end position="65"/>
    </location>
</feature>
<name>A0ABV1V6D1_9ACTN</name>
<dbReference type="EMBL" id="JBEPBX010000070">
    <property type="protein sequence ID" value="MER6618594.1"/>
    <property type="molecule type" value="Genomic_DNA"/>
</dbReference>
<evidence type="ECO:0000256" key="2">
    <source>
        <dbReference type="SAM" id="Phobius"/>
    </source>
</evidence>
<gene>
    <name evidence="3" type="ORF">ABT276_35965</name>
</gene>
<dbReference type="Proteomes" id="UP001445472">
    <property type="component" value="Unassembled WGS sequence"/>
</dbReference>
<feature type="compositionally biased region" description="Low complexity" evidence="1">
    <location>
        <begin position="135"/>
        <end position="146"/>
    </location>
</feature>
<evidence type="ECO:0000313" key="3">
    <source>
        <dbReference type="EMBL" id="MER6618594.1"/>
    </source>
</evidence>
<feature type="transmembrane region" description="Helical" evidence="2">
    <location>
        <begin position="102"/>
        <end position="119"/>
    </location>
</feature>
<comment type="caution">
    <text evidence="3">The sequence shown here is derived from an EMBL/GenBank/DDBJ whole genome shotgun (WGS) entry which is preliminary data.</text>
</comment>
<dbReference type="RefSeq" id="WP_351979403.1">
    <property type="nucleotide sequence ID" value="NZ_JBEPBX010000070.1"/>
</dbReference>